<dbReference type="EMBL" id="VSSQ01056860">
    <property type="protein sequence ID" value="MPN10693.1"/>
    <property type="molecule type" value="Genomic_DNA"/>
</dbReference>
<accession>A0A645FE78</accession>
<dbReference type="AlphaFoldDB" id="A0A645FE78"/>
<gene>
    <name evidence="1" type="ORF">SDC9_157990</name>
</gene>
<proteinExistence type="predicted"/>
<dbReference type="SUPFAM" id="SSF56935">
    <property type="entry name" value="Porins"/>
    <property type="match status" value="1"/>
</dbReference>
<protein>
    <recommendedName>
        <fullName evidence="2">TonB-dependent receptor SusC</fullName>
    </recommendedName>
</protein>
<name>A0A645FE78_9ZZZZ</name>
<evidence type="ECO:0000313" key="1">
    <source>
        <dbReference type="EMBL" id="MPN10693.1"/>
    </source>
</evidence>
<comment type="caution">
    <text evidence="1">The sequence shown here is derived from an EMBL/GenBank/DDBJ whole genome shotgun (WGS) entry which is preliminary data.</text>
</comment>
<evidence type="ECO:0008006" key="2">
    <source>
        <dbReference type="Google" id="ProtNLM"/>
    </source>
</evidence>
<sequence>MPDGVINDLDRTIIGNPAPRYEYSLNIGADWKGLDINIFFQGVGKRDLFYSGYGVRPFYVGRSMFKNQLDYWSEDNRDAKFPILLIDGSGNNPNNIISDFWVKSGAYLRLKNVVLGYTLPKQISNKWSMNKVRFFVSGQNLLTFSNAYEGYDPENSVSGGSFYPLMRTMTVGVDINF</sequence>
<organism evidence="1">
    <name type="scientific">bioreactor metagenome</name>
    <dbReference type="NCBI Taxonomy" id="1076179"/>
    <lineage>
        <taxon>unclassified sequences</taxon>
        <taxon>metagenomes</taxon>
        <taxon>ecological metagenomes</taxon>
    </lineage>
</organism>
<reference evidence="1" key="1">
    <citation type="submission" date="2019-08" db="EMBL/GenBank/DDBJ databases">
        <authorList>
            <person name="Kucharzyk K."/>
            <person name="Murdoch R.W."/>
            <person name="Higgins S."/>
            <person name="Loffler F."/>
        </authorList>
    </citation>
    <scope>NUCLEOTIDE SEQUENCE</scope>
</reference>